<keyword evidence="2" id="KW-0472">Membrane</keyword>
<evidence type="ECO:0000313" key="3">
    <source>
        <dbReference type="EMBL" id="WGZ91894.1"/>
    </source>
</evidence>
<dbReference type="KEGG" id="tdu:QJT80_05285"/>
<keyword evidence="2" id="KW-0812">Transmembrane</keyword>
<organism evidence="3">
    <name type="scientific">Candidatus Thiocaldithrix dubininis</name>
    <dbReference type="NCBI Taxonomy" id="3080823"/>
    <lineage>
        <taxon>Bacteria</taxon>
        <taxon>Pseudomonadati</taxon>
        <taxon>Pseudomonadota</taxon>
        <taxon>Gammaproteobacteria</taxon>
        <taxon>Thiotrichales</taxon>
        <taxon>Thiotrichaceae</taxon>
        <taxon>Candidatus Thiocaldithrix</taxon>
    </lineage>
</organism>
<evidence type="ECO:0000256" key="1">
    <source>
        <dbReference type="SAM" id="MobiDB-lite"/>
    </source>
</evidence>
<feature type="compositionally biased region" description="Low complexity" evidence="1">
    <location>
        <begin position="88"/>
        <end position="99"/>
    </location>
</feature>
<protein>
    <submittedName>
        <fullName evidence="3">Uncharacterized protein</fullName>
    </submittedName>
</protein>
<keyword evidence="2" id="KW-1133">Transmembrane helix</keyword>
<reference evidence="3" key="1">
    <citation type="journal article" date="2023" name="Int. J. Mol. Sci.">
        <title>Metagenomics Revealed a New Genus 'Candidatus Thiocaldithrix dubininis' gen. nov., sp. nov. and a New Species 'Candidatus Thiothrix putei' sp. nov. in the Family Thiotrichaceae, Some Members of Which Have Traits of Both Na+- and H+-Motive Energetics.</title>
        <authorList>
            <person name="Ravin N.V."/>
            <person name="Muntyan M.S."/>
            <person name="Smolyakov D.D."/>
            <person name="Rudenko T.S."/>
            <person name="Beletsky A.V."/>
            <person name="Mardanov A.V."/>
            <person name="Grabovich M.Y."/>
        </authorList>
    </citation>
    <scope>NUCLEOTIDE SEQUENCE</scope>
    <source>
        <strain evidence="3">GKL-01</strain>
    </source>
</reference>
<sequence>MNPTISMLDYVTNPMVIFGAVVFLIGYLGTQRPPPETKTADGKPKKDIPVLYTFAAAAVITLFGLYGTYVKHQQIKALQQQAPVTEQAAPTPANANTPH</sequence>
<dbReference type="EMBL" id="CP124755">
    <property type="protein sequence ID" value="WGZ91894.1"/>
    <property type="molecule type" value="Genomic_DNA"/>
</dbReference>
<feature type="transmembrane region" description="Helical" evidence="2">
    <location>
        <begin position="50"/>
        <end position="70"/>
    </location>
</feature>
<accession>A0AA95HBB7</accession>
<evidence type="ECO:0000256" key="2">
    <source>
        <dbReference type="SAM" id="Phobius"/>
    </source>
</evidence>
<proteinExistence type="predicted"/>
<reference evidence="3" key="2">
    <citation type="submission" date="2023-04" db="EMBL/GenBank/DDBJ databases">
        <authorList>
            <person name="Beletskiy A.V."/>
            <person name="Mardanov A.V."/>
            <person name="Ravin N.V."/>
        </authorList>
    </citation>
    <scope>NUCLEOTIDE SEQUENCE</scope>
    <source>
        <strain evidence="3">GKL-01</strain>
    </source>
</reference>
<feature type="transmembrane region" description="Helical" evidence="2">
    <location>
        <begin position="12"/>
        <end position="30"/>
    </location>
</feature>
<name>A0AA95HBB7_9GAMM</name>
<gene>
    <name evidence="3" type="ORF">QJT80_05285</name>
</gene>
<feature type="region of interest" description="Disordered" evidence="1">
    <location>
        <begin position="80"/>
        <end position="99"/>
    </location>
</feature>
<dbReference type="AlphaFoldDB" id="A0AA95HBB7"/>
<dbReference type="Proteomes" id="UP001300672">
    <property type="component" value="Chromosome"/>
</dbReference>